<dbReference type="InterPro" id="IPR014436">
    <property type="entry name" value="Extradiol_dOase_DODA"/>
</dbReference>
<organism evidence="7 8">
    <name type="scientific">Phytophthora pseudosyringae</name>
    <dbReference type="NCBI Taxonomy" id="221518"/>
    <lineage>
        <taxon>Eukaryota</taxon>
        <taxon>Sar</taxon>
        <taxon>Stramenopiles</taxon>
        <taxon>Oomycota</taxon>
        <taxon>Peronosporomycetes</taxon>
        <taxon>Peronosporales</taxon>
        <taxon>Peronosporaceae</taxon>
        <taxon>Phytophthora</taxon>
    </lineage>
</organism>
<dbReference type="AlphaFoldDB" id="A0A8T1W546"/>
<dbReference type="EMBL" id="JAGDFM010000082">
    <property type="protein sequence ID" value="KAG7387300.1"/>
    <property type="molecule type" value="Genomic_DNA"/>
</dbReference>
<reference evidence="7" key="1">
    <citation type="submission" date="2021-02" db="EMBL/GenBank/DDBJ databases">
        <authorList>
            <person name="Palmer J.M."/>
        </authorList>
    </citation>
    <scope>NUCLEOTIDE SEQUENCE</scope>
    <source>
        <strain evidence="7">SCRP734</strain>
    </source>
</reference>
<dbReference type="CDD" id="cd07363">
    <property type="entry name" value="45_DOPA_Dioxygenase"/>
    <property type="match status" value="1"/>
</dbReference>
<comment type="caution">
    <text evidence="7">The sequence shown here is derived from an EMBL/GenBank/DDBJ whole genome shotgun (WGS) entry which is preliminary data.</text>
</comment>
<proteinExistence type="inferred from homology"/>
<gene>
    <name evidence="7" type="ORF">PHYPSEUDO_014479</name>
</gene>
<sequence length="347" mass="37899">MKSINVCSIANPAKHYYVNVYGCLPPCGGAADPGGASCRARSSLISQFASTATSPHLPPTMSAFRHPVVAVSHGPGPLWLLSSAPEDIMKDARPAALLLASLLEKLYPKDENLPKRILFVSAHFESESSSFEISSAADPDMIYDYYGFPDEAYEFVYPAKGDPAFAQRVKEQLEKNNIKAKLVNRGYDHGVFVPMKLIRPQADIPIVTMSINSNLSNQDHLNLGKALASFRDEDTLILCSGQSTHNLRGIHSRSPSITEGSRAFQYWLDTTLAADSKLSADERTRQIIDWRDAPGAKFAHPSPDHFMTFVVAAGAGMDEKEPAAKAFFGGWALGQMSFANYAWGVQQ</sequence>
<dbReference type="GO" id="GO:0008198">
    <property type="term" value="F:ferrous iron binding"/>
    <property type="evidence" value="ECO:0007669"/>
    <property type="project" value="InterPro"/>
</dbReference>
<dbReference type="Pfam" id="PF02900">
    <property type="entry name" value="LigB"/>
    <property type="match status" value="1"/>
</dbReference>
<evidence type="ECO:0000313" key="7">
    <source>
        <dbReference type="EMBL" id="KAG7387300.1"/>
    </source>
</evidence>
<evidence type="ECO:0000256" key="4">
    <source>
        <dbReference type="ARBA" id="ARBA00022833"/>
    </source>
</evidence>
<evidence type="ECO:0000256" key="1">
    <source>
        <dbReference type="ARBA" id="ARBA00001947"/>
    </source>
</evidence>
<dbReference type="OrthoDB" id="7396853at2759"/>
<dbReference type="InterPro" id="IPR004183">
    <property type="entry name" value="Xdiol_dOase_suB"/>
</dbReference>
<evidence type="ECO:0000256" key="3">
    <source>
        <dbReference type="ARBA" id="ARBA00022723"/>
    </source>
</evidence>
<comment type="cofactor">
    <cofactor evidence="1">
        <name>Zn(2+)</name>
        <dbReference type="ChEBI" id="CHEBI:29105"/>
    </cofactor>
</comment>
<keyword evidence="8" id="KW-1185">Reference proteome</keyword>
<dbReference type="GO" id="GO:0016702">
    <property type="term" value="F:oxidoreductase activity, acting on single donors with incorporation of molecular oxygen, incorporation of two atoms of oxygen"/>
    <property type="evidence" value="ECO:0007669"/>
    <property type="project" value="UniProtKB-ARBA"/>
</dbReference>
<protein>
    <recommendedName>
        <fullName evidence="6">Extradiol ring-cleavage dioxygenase class III enzyme subunit B domain-containing protein</fullName>
    </recommendedName>
</protein>
<dbReference type="GO" id="GO:0008270">
    <property type="term" value="F:zinc ion binding"/>
    <property type="evidence" value="ECO:0007669"/>
    <property type="project" value="InterPro"/>
</dbReference>
<accession>A0A8T1W546</accession>
<evidence type="ECO:0000313" key="8">
    <source>
        <dbReference type="Proteomes" id="UP000694044"/>
    </source>
</evidence>
<dbReference type="PANTHER" id="PTHR30096:SF0">
    <property type="entry name" value="4,5-DOPA DIOXYGENASE EXTRADIOL-LIKE PROTEIN"/>
    <property type="match status" value="1"/>
</dbReference>
<comment type="similarity">
    <text evidence="2">Belongs to the DODA-type extradiol aromatic ring-opening dioxygenase family.</text>
</comment>
<feature type="domain" description="Extradiol ring-cleavage dioxygenase class III enzyme subunit B" evidence="6">
    <location>
        <begin position="111"/>
        <end position="319"/>
    </location>
</feature>
<evidence type="ECO:0000259" key="6">
    <source>
        <dbReference type="Pfam" id="PF02900"/>
    </source>
</evidence>
<evidence type="ECO:0000256" key="5">
    <source>
        <dbReference type="ARBA" id="ARBA00023002"/>
    </source>
</evidence>
<dbReference type="PANTHER" id="PTHR30096">
    <property type="entry name" value="4,5-DOPA DIOXYGENASE EXTRADIOL-LIKE PROTEIN"/>
    <property type="match status" value="1"/>
</dbReference>
<keyword evidence="3" id="KW-0479">Metal-binding</keyword>
<keyword evidence="5" id="KW-0560">Oxidoreductase</keyword>
<name>A0A8T1W546_9STRA</name>
<keyword evidence="4" id="KW-0862">Zinc</keyword>
<evidence type="ECO:0000256" key="2">
    <source>
        <dbReference type="ARBA" id="ARBA00007581"/>
    </source>
</evidence>
<dbReference type="Proteomes" id="UP000694044">
    <property type="component" value="Unassembled WGS sequence"/>
</dbReference>